<comment type="caution">
    <text evidence="3">The sequence shown here is derived from an EMBL/GenBank/DDBJ whole genome shotgun (WGS) entry which is preliminary data.</text>
</comment>
<sequence>AAWILQGSGILIFAAVHSPWHAVIFLFVFTPGYGGAITMLPALLSEYFGLRALGGIQGLLWGAGVLGGFAGPILAGVVYDGVDSYRPAFLAMALAAFTAVVLIQMIGRPRASAGEPAGAPAA</sequence>
<dbReference type="GO" id="GO:0022857">
    <property type="term" value="F:transmembrane transporter activity"/>
    <property type="evidence" value="ECO:0007669"/>
    <property type="project" value="InterPro"/>
</dbReference>
<dbReference type="InterPro" id="IPR036259">
    <property type="entry name" value="MFS_trans_sf"/>
</dbReference>
<feature type="domain" description="Major facilitator superfamily (MFS) profile" evidence="2">
    <location>
        <begin position="1"/>
        <end position="111"/>
    </location>
</feature>
<accession>X0WV89</accession>
<dbReference type="Gene3D" id="1.20.1250.20">
    <property type="entry name" value="MFS general substrate transporter like domains"/>
    <property type="match status" value="1"/>
</dbReference>
<organism evidence="3">
    <name type="scientific">marine sediment metagenome</name>
    <dbReference type="NCBI Taxonomy" id="412755"/>
    <lineage>
        <taxon>unclassified sequences</taxon>
        <taxon>metagenomes</taxon>
        <taxon>ecological metagenomes</taxon>
    </lineage>
</organism>
<dbReference type="PROSITE" id="PS50850">
    <property type="entry name" value="MFS"/>
    <property type="match status" value="1"/>
</dbReference>
<dbReference type="EMBL" id="BARS01036246">
    <property type="protein sequence ID" value="GAG27112.1"/>
    <property type="molecule type" value="Genomic_DNA"/>
</dbReference>
<dbReference type="InterPro" id="IPR020846">
    <property type="entry name" value="MFS_dom"/>
</dbReference>
<reference evidence="3" key="1">
    <citation type="journal article" date="2014" name="Front. Microbiol.">
        <title>High frequency of phylogenetically diverse reductive dehalogenase-homologous genes in deep subseafloor sedimentary metagenomes.</title>
        <authorList>
            <person name="Kawai M."/>
            <person name="Futagami T."/>
            <person name="Toyoda A."/>
            <person name="Takaki Y."/>
            <person name="Nishi S."/>
            <person name="Hori S."/>
            <person name="Arai W."/>
            <person name="Tsubouchi T."/>
            <person name="Morono Y."/>
            <person name="Uchiyama I."/>
            <person name="Ito T."/>
            <person name="Fujiyama A."/>
            <person name="Inagaki F."/>
            <person name="Takami H."/>
        </authorList>
    </citation>
    <scope>NUCLEOTIDE SEQUENCE</scope>
    <source>
        <strain evidence="3">Expedition CK06-06</strain>
    </source>
</reference>
<feature type="transmembrane region" description="Helical" evidence="1">
    <location>
        <begin position="85"/>
        <end position="103"/>
    </location>
</feature>
<protein>
    <recommendedName>
        <fullName evidence="2">Major facilitator superfamily (MFS) profile domain-containing protein</fullName>
    </recommendedName>
</protein>
<dbReference type="SUPFAM" id="SSF103473">
    <property type="entry name" value="MFS general substrate transporter"/>
    <property type="match status" value="1"/>
</dbReference>
<feature type="transmembrane region" description="Helical" evidence="1">
    <location>
        <begin position="56"/>
        <end position="79"/>
    </location>
</feature>
<keyword evidence="1" id="KW-1133">Transmembrane helix</keyword>
<feature type="non-terminal residue" evidence="3">
    <location>
        <position position="1"/>
    </location>
</feature>
<evidence type="ECO:0000313" key="3">
    <source>
        <dbReference type="EMBL" id="GAG27112.1"/>
    </source>
</evidence>
<keyword evidence="1" id="KW-0812">Transmembrane</keyword>
<name>X0WV89_9ZZZZ</name>
<evidence type="ECO:0000256" key="1">
    <source>
        <dbReference type="SAM" id="Phobius"/>
    </source>
</evidence>
<evidence type="ECO:0000259" key="2">
    <source>
        <dbReference type="PROSITE" id="PS50850"/>
    </source>
</evidence>
<proteinExistence type="predicted"/>
<gene>
    <name evidence="3" type="ORF">S01H1_55739</name>
</gene>
<keyword evidence="1" id="KW-0472">Membrane</keyword>
<dbReference type="AlphaFoldDB" id="X0WV89"/>